<feature type="domain" description="SCP2" evidence="3">
    <location>
        <begin position="10"/>
        <end position="100"/>
    </location>
</feature>
<feature type="coiled-coil region" evidence="2">
    <location>
        <begin position="162"/>
        <end position="189"/>
    </location>
</feature>
<evidence type="ECO:0000313" key="5">
    <source>
        <dbReference type="Proteomes" id="UP000318422"/>
    </source>
</evidence>
<comment type="similarity">
    <text evidence="1">Belongs to the UbiJ family.</text>
</comment>
<dbReference type="InterPro" id="IPR003033">
    <property type="entry name" value="SCP2_sterol-bd_dom"/>
</dbReference>
<comment type="subcellular location">
    <subcellularLocation>
        <location evidence="1">Cytoplasm</location>
    </subcellularLocation>
</comment>
<proteinExistence type="inferred from homology"/>
<dbReference type="GO" id="GO:0005737">
    <property type="term" value="C:cytoplasm"/>
    <property type="evidence" value="ECO:0007669"/>
    <property type="project" value="UniProtKB-SubCell"/>
</dbReference>
<comment type="function">
    <text evidence="1">Required for ubiquinone (coenzyme Q) biosynthesis. Binds hydrophobic ubiquinone biosynthetic intermediates via its SCP2 domain and is essential for the stability of the Ubi complex. May constitute a docking platform where Ubi enzymes assemble and access their SCP2-bound polyprenyl substrates.</text>
</comment>
<evidence type="ECO:0000313" key="4">
    <source>
        <dbReference type="EMBL" id="GEC97582.1"/>
    </source>
</evidence>
<comment type="pathway">
    <text evidence="1">Cofactor biosynthesis; ubiquinone biosynthesis.</text>
</comment>
<dbReference type="PANTHER" id="PTHR38693">
    <property type="entry name" value="UBIQUINONE BIOSYNTHESIS PROTEIN UBIJ"/>
    <property type="match status" value="1"/>
</dbReference>
<keyword evidence="1" id="KW-0963">Cytoplasm</keyword>
<dbReference type="UniPathway" id="UPA00232"/>
<keyword evidence="5" id="KW-1185">Reference proteome</keyword>
<dbReference type="HAMAP" id="MF_02215">
    <property type="entry name" value="UbiJ"/>
    <property type="match status" value="1"/>
</dbReference>
<comment type="caution">
    <text evidence="4">The sequence shown here is derived from an EMBL/GenBank/DDBJ whole genome shotgun (WGS) entry which is preliminary data.</text>
</comment>
<evidence type="ECO:0000259" key="3">
    <source>
        <dbReference type="Pfam" id="PF02036"/>
    </source>
</evidence>
<dbReference type="Pfam" id="PF02036">
    <property type="entry name" value="SCP2"/>
    <property type="match status" value="1"/>
</dbReference>
<dbReference type="RefSeq" id="WP_141354884.1">
    <property type="nucleotide sequence ID" value="NZ_BJNV01000100.1"/>
</dbReference>
<organism evidence="4 5">
    <name type="scientific">Zoogloea ramigera</name>
    <dbReference type="NCBI Taxonomy" id="350"/>
    <lineage>
        <taxon>Bacteria</taxon>
        <taxon>Pseudomonadati</taxon>
        <taxon>Pseudomonadota</taxon>
        <taxon>Betaproteobacteria</taxon>
        <taxon>Rhodocyclales</taxon>
        <taxon>Zoogloeaceae</taxon>
        <taxon>Zoogloea</taxon>
    </lineage>
</organism>
<evidence type="ECO:0000256" key="1">
    <source>
        <dbReference type="HAMAP-Rule" id="MF_02215"/>
    </source>
</evidence>
<keyword evidence="1" id="KW-0831">Ubiquinone biosynthesis</keyword>
<sequence length="190" mass="20559">MLVSSAVAGLNHLLADASWARERLAPFAGRTAVFAVKPVEIGVGVDNDGYFTEAVTAEPDVSLELPLASLPKAIGGVDALMADIRISGNADFADALGFVLRKLRWDGEEALSRVVGDIAAHRAVGLARGVVDWQRSTAQRVVENLAEYFSEEQPMVIKHAALEALSRQTTELRDDLARLDKRLRKLEARG</sequence>
<reference evidence="4 5" key="1">
    <citation type="submission" date="2019-06" db="EMBL/GenBank/DDBJ databases">
        <title>Whole genome shotgun sequence of Zoogloea ramigera NBRC 15342.</title>
        <authorList>
            <person name="Hosoyama A."/>
            <person name="Uohara A."/>
            <person name="Ohji S."/>
            <person name="Ichikawa N."/>
        </authorList>
    </citation>
    <scope>NUCLEOTIDE SEQUENCE [LARGE SCALE GENOMIC DNA]</scope>
    <source>
        <strain evidence="4 5">NBRC 15342</strain>
    </source>
</reference>
<protein>
    <recommendedName>
        <fullName evidence="1">Ubiquinone biosynthesis accessory factor UbiJ</fullName>
    </recommendedName>
</protein>
<name>A0A4Y4CZP6_ZOORA</name>
<dbReference type="AlphaFoldDB" id="A0A4Y4CZP6"/>
<evidence type="ECO:0000256" key="2">
    <source>
        <dbReference type="SAM" id="Coils"/>
    </source>
</evidence>
<dbReference type="InterPro" id="IPR038989">
    <property type="entry name" value="UbiJ"/>
</dbReference>
<dbReference type="GO" id="GO:0006744">
    <property type="term" value="P:ubiquinone biosynthetic process"/>
    <property type="evidence" value="ECO:0007669"/>
    <property type="project" value="UniProtKB-UniRule"/>
</dbReference>
<dbReference type="Proteomes" id="UP000318422">
    <property type="component" value="Unassembled WGS sequence"/>
</dbReference>
<dbReference type="EMBL" id="BJNV01000100">
    <property type="protein sequence ID" value="GEC97582.1"/>
    <property type="molecule type" value="Genomic_DNA"/>
</dbReference>
<keyword evidence="2" id="KW-0175">Coiled coil</keyword>
<dbReference type="OrthoDB" id="8525483at2"/>
<dbReference type="PANTHER" id="PTHR38693:SF1">
    <property type="entry name" value="UBIQUINONE BIOSYNTHESIS ACCESSORY FACTOR UBIJ"/>
    <property type="match status" value="1"/>
</dbReference>
<accession>A0A4Y4CZP6</accession>
<gene>
    <name evidence="1" type="primary">ubiJ</name>
    <name evidence="4" type="ORF">ZRA01_36550</name>
</gene>